<dbReference type="GO" id="GO:0015288">
    <property type="term" value="F:porin activity"/>
    <property type="evidence" value="ECO:0007669"/>
    <property type="project" value="TreeGrafter"/>
</dbReference>
<evidence type="ECO:0000256" key="2">
    <source>
        <dbReference type="ARBA" id="ARBA00022452"/>
    </source>
</evidence>
<protein>
    <recommendedName>
        <fullName evidence="7">Outer membrane efflux protein</fullName>
    </recommendedName>
</protein>
<evidence type="ECO:0000256" key="4">
    <source>
        <dbReference type="ARBA" id="ARBA00023136"/>
    </source>
</evidence>
<keyword evidence="2" id="KW-1134">Transmembrane beta strand</keyword>
<sequence>MLFVSGVATTYVSARESKVLNLDDVVSKILKQYPSIQVARLAVEQARQEFSKIESQLGWVFSAQSGVSRDISSFFIPRERFDAGVNFSSINKSGSSIELAGNYSYEKSDTSIIPSLINPSERTNLDLNYRIPLAQGEDNPAYNEGLKLARATYEQTLADRISQTDILISQTANLFYDTAATIARIDDANASIKRSLRLLKYVEKNKSLGLVEKKDFLDANALYINRIAERDNLLVIWSKQRSELNRLIGFKPNIELMPEIKLVKKKLDRNTILARVYKISPLLRFQDALLKQAESEISLAVDAKRDQLDLILSVGARNTSGDTVTGSISDDEWAGGARLEYQFSFDQRGFDADLYQKVLQKESAEQEINRIKTEINYDVDSLMEQIQRSETSIKSIKKRLAIEKEKVIEAFERYKTGRSNTDELINNENSLFTSSLLYKTRKIELSRMYSELDLMLGELWDSKVLLSR</sequence>
<name>A0A3B1B2A6_9ZZZZ</name>
<evidence type="ECO:0000256" key="1">
    <source>
        <dbReference type="ARBA" id="ARBA00004442"/>
    </source>
</evidence>
<dbReference type="PANTHER" id="PTHR30026:SF20">
    <property type="entry name" value="OUTER MEMBRANE PROTEIN TOLC"/>
    <property type="match status" value="1"/>
</dbReference>
<keyword evidence="3" id="KW-0812">Transmembrane</keyword>
<dbReference type="GO" id="GO:0015562">
    <property type="term" value="F:efflux transmembrane transporter activity"/>
    <property type="evidence" value="ECO:0007669"/>
    <property type="project" value="InterPro"/>
</dbReference>
<dbReference type="EMBL" id="UOFR01000066">
    <property type="protein sequence ID" value="VAW99206.1"/>
    <property type="molecule type" value="Genomic_DNA"/>
</dbReference>
<reference evidence="6" key="1">
    <citation type="submission" date="2018-06" db="EMBL/GenBank/DDBJ databases">
        <authorList>
            <person name="Zhirakovskaya E."/>
        </authorList>
    </citation>
    <scope>NUCLEOTIDE SEQUENCE</scope>
</reference>
<dbReference type="GO" id="GO:1990281">
    <property type="term" value="C:efflux pump complex"/>
    <property type="evidence" value="ECO:0007669"/>
    <property type="project" value="TreeGrafter"/>
</dbReference>
<dbReference type="Gene3D" id="1.20.1600.10">
    <property type="entry name" value="Outer membrane efflux proteins (OEP)"/>
    <property type="match status" value="1"/>
</dbReference>
<gene>
    <name evidence="6" type="ORF">MNBD_GAMMA21-2699</name>
</gene>
<evidence type="ECO:0000256" key="3">
    <source>
        <dbReference type="ARBA" id="ARBA00022692"/>
    </source>
</evidence>
<organism evidence="6">
    <name type="scientific">hydrothermal vent metagenome</name>
    <dbReference type="NCBI Taxonomy" id="652676"/>
    <lineage>
        <taxon>unclassified sequences</taxon>
        <taxon>metagenomes</taxon>
        <taxon>ecological metagenomes</taxon>
    </lineage>
</organism>
<evidence type="ECO:0000313" key="6">
    <source>
        <dbReference type="EMBL" id="VAW99206.1"/>
    </source>
</evidence>
<accession>A0A3B1B2A6</accession>
<evidence type="ECO:0008006" key="7">
    <source>
        <dbReference type="Google" id="ProtNLM"/>
    </source>
</evidence>
<proteinExistence type="predicted"/>
<dbReference type="AlphaFoldDB" id="A0A3B1B2A6"/>
<dbReference type="GO" id="GO:0009279">
    <property type="term" value="C:cell outer membrane"/>
    <property type="evidence" value="ECO:0007669"/>
    <property type="project" value="UniProtKB-SubCell"/>
</dbReference>
<dbReference type="PANTHER" id="PTHR30026">
    <property type="entry name" value="OUTER MEMBRANE PROTEIN TOLC"/>
    <property type="match status" value="1"/>
</dbReference>
<dbReference type="SUPFAM" id="SSF56954">
    <property type="entry name" value="Outer membrane efflux proteins (OEP)"/>
    <property type="match status" value="1"/>
</dbReference>
<keyword evidence="4" id="KW-0472">Membrane</keyword>
<keyword evidence="5" id="KW-0998">Cell outer membrane</keyword>
<evidence type="ECO:0000256" key="5">
    <source>
        <dbReference type="ARBA" id="ARBA00023237"/>
    </source>
</evidence>
<comment type="subcellular location">
    <subcellularLocation>
        <location evidence="1">Cell outer membrane</location>
    </subcellularLocation>
</comment>
<dbReference type="InterPro" id="IPR051906">
    <property type="entry name" value="TolC-like"/>
</dbReference>